<accession>A0A821B1P9</accession>
<dbReference type="AlphaFoldDB" id="A0A821B1P9"/>
<feature type="chain" id="PRO_5032495921" evidence="1">
    <location>
        <begin position="19"/>
        <end position="391"/>
    </location>
</feature>
<dbReference type="Proteomes" id="UP000663838">
    <property type="component" value="Unassembled WGS sequence"/>
</dbReference>
<sequence length="391" mass="43530">MFIIFLLCFVVLLTEIKSLTIIANQSGDFNCLNTWSNNIQTGNDSTVIIPSDISVYISNESHLNMSIQSLKIYGNLQIGSPYSSNSIKSFKFSYPINIMVFNGGLLEELTSNLSWFLLSNSIITIYPNTSFYSSQLTKIVSNSNDSNQILSNNIQSPFTVTVDRQGTIENYSCKLTITFVPYQSGNFGLNSTWLGELASTLDRCSPIYSGCVLFIPAHGNVTRHNQSTINAVYVHIYGIFEISPWETYLFRYPMKFLIYDGEKNSTISSYKFNKADIVGPYTISIDMNGNIDDGSLFTSTMTTTTVTTALIASTISCYLCTDCEDSFSPKNVATVTVPANQGYFCRKSSILTVVDRDVSQWCAQNNVNGNGLWCYQSNLCNYAKTTIPMIK</sequence>
<reference evidence="2" key="1">
    <citation type="submission" date="2021-02" db="EMBL/GenBank/DDBJ databases">
        <authorList>
            <person name="Nowell W R."/>
        </authorList>
    </citation>
    <scope>NUCLEOTIDE SEQUENCE</scope>
</reference>
<keyword evidence="1" id="KW-0732">Signal</keyword>
<gene>
    <name evidence="2" type="ORF">TOA249_LOCUS9497</name>
</gene>
<dbReference type="EMBL" id="CAJOBS010000473">
    <property type="protein sequence ID" value="CAF4584470.1"/>
    <property type="molecule type" value="Genomic_DNA"/>
</dbReference>
<name>A0A821B1P9_9BILA</name>
<evidence type="ECO:0000256" key="1">
    <source>
        <dbReference type="SAM" id="SignalP"/>
    </source>
</evidence>
<comment type="caution">
    <text evidence="2">The sequence shown here is derived from an EMBL/GenBank/DDBJ whole genome shotgun (WGS) entry which is preliminary data.</text>
</comment>
<evidence type="ECO:0000313" key="3">
    <source>
        <dbReference type="Proteomes" id="UP000663838"/>
    </source>
</evidence>
<feature type="signal peptide" evidence="1">
    <location>
        <begin position="1"/>
        <end position="18"/>
    </location>
</feature>
<evidence type="ECO:0000313" key="2">
    <source>
        <dbReference type="EMBL" id="CAF4584470.1"/>
    </source>
</evidence>
<organism evidence="2 3">
    <name type="scientific">Rotaria socialis</name>
    <dbReference type="NCBI Taxonomy" id="392032"/>
    <lineage>
        <taxon>Eukaryota</taxon>
        <taxon>Metazoa</taxon>
        <taxon>Spiralia</taxon>
        <taxon>Gnathifera</taxon>
        <taxon>Rotifera</taxon>
        <taxon>Eurotatoria</taxon>
        <taxon>Bdelloidea</taxon>
        <taxon>Philodinida</taxon>
        <taxon>Philodinidae</taxon>
        <taxon>Rotaria</taxon>
    </lineage>
</organism>
<proteinExistence type="predicted"/>
<protein>
    <submittedName>
        <fullName evidence="2">Uncharacterized protein</fullName>
    </submittedName>
</protein>